<evidence type="ECO:0000256" key="9">
    <source>
        <dbReference type="RuleBase" id="RU364090"/>
    </source>
</evidence>
<dbReference type="NCBIfam" id="TIGR01402">
    <property type="entry name" value="fliQ"/>
    <property type="match status" value="1"/>
</dbReference>
<protein>
    <recommendedName>
        <fullName evidence="3 9">Flagellar biosynthetic protein FliQ</fullName>
    </recommendedName>
</protein>
<dbReference type="AlphaFoldDB" id="A0A7Y8CZU3"/>
<dbReference type="PIRSF" id="PIRSF004669">
    <property type="entry name" value="FliQ"/>
    <property type="match status" value="1"/>
</dbReference>
<keyword evidence="10" id="KW-0282">Flagellum</keyword>
<evidence type="ECO:0000256" key="7">
    <source>
        <dbReference type="ARBA" id="ARBA00023136"/>
    </source>
</evidence>
<comment type="function">
    <text evidence="9">Role in flagellar biosynthesis.</text>
</comment>
<dbReference type="GO" id="GO:0009425">
    <property type="term" value="C:bacterial-type flagellum basal body"/>
    <property type="evidence" value="ECO:0007669"/>
    <property type="project" value="UniProtKB-SubCell"/>
</dbReference>
<name>A0A7Y8CZU3_PSEPU</name>
<keyword evidence="8 9" id="KW-0975">Bacterial flagellum</keyword>
<dbReference type="EMBL" id="JACARV010000002">
    <property type="protein sequence ID" value="NWC78739.1"/>
    <property type="molecule type" value="Genomic_DNA"/>
</dbReference>
<dbReference type="InterPro" id="IPR006305">
    <property type="entry name" value="FliQ"/>
</dbReference>
<gene>
    <name evidence="9 10" type="primary">fliQ</name>
    <name evidence="10" type="ORF">HX798_00390</name>
</gene>
<dbReference type="Proteomes" id="UP000542695">
    <property type="component" value="Unassembled WGS sequence"/>
</dbReference>
<keyword evidence="7 9" id="KW-0472">Membrane</keyword>
<proteinExistence type="inferred from homology"/>
<accession>A0A7Y8CZU3</accession>
<dbReference type="GO" id="GO:0044780">
    <property type="term" value="P:bacterial-type flagellum assembly"/>
    <property type="evidence" value="ECO:0007669"/>
    <property type="project" value="InterPro"/>
</dbReference>
<keyword evidence="5 9" id="KW-0812">Transmembrane</keyword>
<dbReference type="PANTHER" id="PTHR34040:SF2">
    <property type="entry name" value="FLAGELLAR BIOSYNTHETIC PROTEIN FLIQ"/>
    <property type="match status" value="1"/>
</dbReference>
<evidence type="ECO:0000313" key="10">
    <source>
        <dbReference type="EMBL" id="NWC78739.1"/>
    </source>
</evidence>
<keyword evidence="4 9" id="KW-1003">Cell membrane</keyword>
<dbReference type="GO" id="GO:0009306">
    <property type="term" value="P:protein secretion"/>
    <property type="evidence" value="ECO:0007669"/>
    <property type="project" value="InterPro"/>
</dbReference>
<evidence type="ECO:0000256" key="5">
    <source>
        <dbReference type="ARBA" id="ARBA00022692"/>
    </source>
</evidence>
<evidence type="ECO:0000256" key="2">
    <source>
        <dbReference type="ARBA" id="ARBA00006156"/>
    </source>
</evidence>
<evidence type="ECO:0000256" key="6">
    <source>
        <dbReference type="ARBA" id="ARBA00022989"/>
    </source>
</evidence>
<evidence type="ECO:0000256" key="8">
    <source>
        <dbReference type="ARBA" id="ARBA00023143"/>
    </source>
</evidence>
<keyword evidence="10" id="KW-0969">Cilium</keyword>
<evidence type="ECO:0000256" key="1">
    <source>
        <dbReference type="ARBA" id="ARBA00004651"/>
    </source>
</evidence>
<dbReference type="PANTHER" id="PTHR34040">
    <property type="entry name" value="FLAGELLAR BIOSYNTHETIC PROTEIN FLIQ"/>
    <property type="match status" value="1"/>
</dbReference>
<dbReference type="GO" id="GO:0005886">
    <property type="term" value="C:plasma membrane"/>
    <property type="evidence" value="ECO:0007669"/>
    <property type="project" value="UniProtKB-SubCell"/>
</dbReference>
<reference evidence="10 11" key="1">
    <citation type="submission" date="2020-04" db="EMBL/GenBank/DDBJ databases">
        <title>Molecular characterization of pseudomonads from Agaricus bisporus reveal novel blotch 2 pathogens in Western Europe.</title>
        <authorList>
            <person name="Taparia T."/>
            <person name="Krijger M."/>
            <person name="Haynes E."/>
            <person name="Elpinstone J.G."/>
            <person name="Noble R."/>
            <person name="Van Der Wolf J."/>
        </authorList>
    </citation>
    <scope>NUCLEOTIDE SEQUENCE [LARGE SCALE GENOMIC DNA]</scope>
    <source>
        <strain evidence="10 11">P7765</strain>
    </source>
</reference>
<comment type="caution">
    <text evidence="10">The sequence shown here is derived from an EMBL/GenBank/DDBJ whole genome shotgun (WGS) entry which is preliminary data.</text>
</comment>
<comment type="similarity">
    <text evidence="2 9">Belongs to the FliQ/MopD/SpaQ family.</text>
</comment>
<dbReference type="Pfam" id="PF01313">
    <property type="entry name" value="Bac_export_3"/>
    <property type="match status" value="1"/>
</dbReference>
<evidence type="ECO:0000256" key="4">
    <source>
        <dbReference type="ARBA" id="ARBA00022475"/>
    </source>
</evidence>
<dbReference type="PRINTS" id="PR00952">
    <property type="entry name" value="TYPE3IMQPROT"/>
</dbReference>
<keyword evidence="6 9" id="KW-1133">Transmembrane helix</keyword>
<evidence type="ECO:0000313" key="11">
    <source>
        <dbReference type="Proteomes" id="UP000542695"/>
    </source>
</evidence>
<feature type="transmembrane region" description="Helical" evidence="9">
    <location>
        <begin position="50"/>
        <end position="74"/>
    </location>
</feature>
<comment type="subcellular location">
    <subcellularLocation>
        <location evidence="1 9">Cell membrane</location>
        <topology evidence="1">Multi-pass membrane protein</topology>
    </subcellularLocation>
    <subcellularLocation>
        <location evidence="9">Bacterial flagellum basal body</location>
    </subcellularLocation>
</comment>
<organism evidence="10 11">
    <name type="scientific">Pseudomonas putida</name>
    <name type="common">Arthrobacter siderocapsulatus</name>
    <dbReference type="NCBI Taxonomy" id="303"/>
    <lineage>
        <taxon>Bacteria</taxon>
        <taxon>Pseudomonadati</taxon>
        <taxon>Pseudomonadota</taxon>
        <taxon>Gammaproteobacteria</taxon>
        <taxon>Pseudomonadales</taxon>
        <taxon>Pseudomonadaceae</taxon>
        <taxon>Pseudomonas</taxon>
    </lineage>
</organism>
<dbReference type="RefSeq" id="WP_046786934.1">
    <property type="nucleotide sequence ID" value="NZ_JABTYF010000001.1"/>
</dbReference>
<dbReference type="InterPro" id="IPR002191">
    <property type="entry name" value="Bac_export_3"/>
</dbReference>
<evidence type="ECO:0000256" key="3">
    <source>
        <dbReference type="ARBA" id="ARBA00021718"/>
    </source>
</evidence>
<keyword evidence="10" id="KW-0966">Cell projection</keyword>
<sequence>MTPEMVMDLAYKGMRLSMTIAAPLLLVTLCIGLLVSLFQAATQINESTLSFIPKIAGVCLVLILAGPMLMELLVDYTRALFTSLPTLVG</sequence>